<feature type="transmembrane region" description="Helical" evidence="2">
    <location>
        <begin position="589"/>
        <end position="610"/>
    </location>
</feature>
<reference evidence="4" key="2">
    <citation type="submission" date="2021-09" db="EMBL/GenBank/DDBJ databases">
        <authorList>
            <person name="Jia N."/>
            <person name="Wang J."/>
            <person name="Shi W."/>
            <person name="Du L."/>
            <person name="Sun Y."/>
            <person name="Zhan W."/>
            <person name="Jiang J."/>
            <person name="Wang Q."/>
            <person name="Zhang B."/>
            <person name="Ji P."/>
            <person name="Sakyi L.B."/>
            <person name="Cui X."/>
            <person name="Yuan T."/>
            <person name="Jiang B."/>
            <person name="Yang W."/>
            <person name="Lam T.T.-Y."/>
            <person name="Chang Q."/>
            <person name="Ding S."/>
            <person name="Wang X."/>
            <person name="Zhu J."/>
            <person name="Ruan X."/>
            <person name="Zhao L."/>
            <person name="Wei J."/>
            <person name="Que T."/>
            <person name="Du C."/>
            <person name="Cheng J."/>
            <person name="Dai P."/>
            <person name="Han X."/>
            <person name="Huang E."/>
            <person name="Gao Y."/>
            <person name="Liu J."/>
            <person name="Shao H."/>
            <person name="Ye R."/>
            <person name="Li L."/>
            <person name="Wei W."/>
            <person name="Wang X."/>
            <person name="Wang C."/>
            <person name="Huo Q."/>
            <person name="Li W."/>
            <person name="Guo W."/>
            <person name="Chen H."/>
            <person name="Chen S."/>
            <person name="Zhou L."/>
            <person name="Zhou L."/>
            <person name="Ni X."/>
            <person name="Tian J."/>
            <person name="Zhou Y."/>
            <person name="Sheng Y."/>
            <person name="Liu T."/>
            <person name="Pan Y."/>
            <person name="Xia L."/>
            <person name="Li J."/>
            <person name="Zhao F."/>
            <person name="Cao W."/>
        </authorList>
    </citation>
    <scope>NUCLEOTIDE SEQUENCE</scope>
    <source>
        <strain evidence="4">Rsan-2018</strain>
        <tissue evidence="4">Larvae</tissue>
    </source>
</reference>
<gene>
    <name evidence="4" type="ORF">HPB52_012788</name>
</gene>
<organism evidence="4 5">
    <name type="scientific">Rhipicephalus sanguineus</name>
    <name type="common">Brown dog tick</name>
    <name type="synonym">Ixodes sanguineus</name>
    <dbReference type="NCBI Taxonomy" id="34632"/>
    <lineage>
        <taxon>Eukaryota</taxon>
        <taxon>Metazoa</taxon>
        <taxon>Ecdysozoa</taxon>
        <taxon>Arthropoda</taxon>
        <taxon>Chelicerata</taxon>
        <taxon>Arachnida</taxon>
        <taxon>Acari</taxon>
        <taxon>Parasitiformes</taxon>
        <taxon>Ixodida</taxon>
        <taxon>Ixodoidea</taxon>
        <taxon>Ixodidae</taxon>
        <taxon>Rhipicephalinae</taxon>
        <taxon>Rhipicephalus</taxon>
        <taxon>Rhipicephalus</taxon>
    </lineage>
</organism>
<evidence type="ECO:0000313" key="4">
    <source>
        <dbReference type="EMBL" id="KAH7956795.1"/>
    </source>
</evidence>
<dbReference type="Pfam" id="PF01477">
    <property type="entry name" value="PLAT"/>
    <property type="match status" value="1"/>
</dbReference>
<dbReference type="AlphaFoldDB" id="A0A9D4SYC4"/>
<accession>A0A9D4SYC4</accession>
<sequence>MKERATLERRGLSSGRQLAVSRLASRWADTLRSRGLLSAPQEPRLASSVALLRAVAKLHRNAVRDPSSCRHGPSRTVPRALLSTLDEVQRTLASSVQDSLSLHLSGYGVCVQGAHPRQRVTTLGLPNGTLVNLEPASAARCLVMDVSPFPCADDSLLNTQFVMVKRADSHSTDQASVMVELFLRKLRPDAPLTTNNRAYANRGLVTFSAGHEPTEAEILRSPGPEWRGNRTLVPRVALGGRPLYVAVRLKLEWGVGALRPADPRRVRYRLWTALVACRSWRRPAWSGRGCAAVLDSSLETLHCRCSHLSWFSGAHWVAPNEISWRKVSRGVRERHLLVSSCVLALWLLYGAVLLWARRADQRDEVYNTVTDLQQNLPTDQQPYIVTIITGFRRNAGTTSKVWLQLVGSEGSSRTFLMKDENVNPGTLQRKSEDYFLATTERALGEITEVVFTLEARGNHAPWFLHTVVVQDMLEDLVWVFFVEQWLQPEEGDQDQPKSFRFRPADGQQQADFWTLFRRRLQRHFFTGHTWFNVIARYRSSKFTRAQRVTCALFVILSAMMFNVMYHDVDTSSDGEHLSFFEVPVHLNDFLLGLQVSLVTVPLGVFVIFVFSNCRPRPLSAAPERRRPRISLFSYLDNLSHNYSESRSEHRTQMLQEYARLVREGRRGLLPWWFQLVGWVVALAGSLVCSVVICLYGFSYGDKRSKEWLFRSLTGLLHNEIILEPLKVILISACLARLIPRPPEVDDYSIRNTLTELPEDLRP</sequence>
<keyword evidence="2" id="KW-0812">Transmembrane</keyword>
<dbReference type="InterPro" id="IPR001024">
    <property type="entry name" value="PLAT/LH2_dom"/>
</dbReference>
<comment type="caution">
    <text evidence="4">The sequence shown here is derived from an EMBL/GenBank/DDBJ whole genome shotgun (WGS) entry which is preliminary data.</text>
</comment>
<dbReference type="Proteomes" id="UP000821837">
    <property type="component" value="Unassembled WGS sequence"/>
</dbReference>
<evidence type="ECO:0000256" key="2">
    <source>
        <dbReference type="SAM" id="Phobius"/>
    </source>
</evidence>
<dbReference type="InterPro" id="IPR051223">
    <property type="entry name" value="Polycystin"/>
</dbReference>
<dbReference type="SUPFAM" id="SSF49723">
    <property type="entry name" value="Lipase/lipooxygenase domain (PLAT/LH2 domain)"/>
    <property type="match status" value="1"/>
</dbReference>
<keyword evidence="2" id="KW-0472">Membrane</keyword>
<proteinExistence type="predicted"/>
<keyword evidence="5" id="KW-1185">Reference proteome</keyword>
<protein>
    <recommendedName>
        <fullName evidence="3">PLAT domain-containing protein</fullName>
    </recommendedName>
</protein>
<reference evidence="4" key="1">
    <citation type="journal article" date="2020" name="Cell">
        <title>Large-Scale Comparative Analyses of Tick Genomes Elucidate Their Genetic Diversity and Vector Capacities.</title>
        <authorList>
            <consortium name="Tick Genome and Microbiome Consortium (TIGMIC)"/>
            <person name="Jia N."/>
            <person name="Wang J."/>
            <person name="Shi W."/>
            <person name="Du L."/>
            <person name="Sun Y."/>
            <person name="Zhan W."/>
            <person name="Jiang J.F."/>
            <person name="Wang Q."/>
            <person name="Zhang B."/>
            <person name="Ji P."/>
            <person name="Bell-Sakyi L."/>
            <person name="Cui X.M."/>
            <person name="Yuan T.T."/>
            <person name="Jiang B.G."/>
            <person name="Yang W.F."/>
            <person name="Lam T.T."/>
            <person name="Chang Q.C."/>
            <person name="Ding S.J."/>
            <person name="Wang X.J."/>
            <person name="Zhu J.G."/>
            <person name="Ruan X.D."/>
            <person name="Zhao L."/>
            <person name="Wei J.T."/>
            <person name="Ye R.Z."/>
            <person name="Que T.C."/>
            <person name="Du C.H."/>
            <person name="Zhou Y.H."/>
            <person name="Cheng J.X."/>
            <person name="Dai P.F."/>
            <person name="Guo W.B."/>
            <person name="Han X.H."/>
            <person name="Huang E.J."/>
            <person name="Li L.F."/>
            <person name="Wei W."/>
            <person name="Gao Y.C."/>
            <person name="Liu J.Z."/>
            <person name="Shao H.Z."/>
            <person name="Wang X."/>
            <person name="Wang C.C."/>
            <person name="Yang T.C."/>
            <person name="Huo Q.B."/>
            <person name="Li W."/>
            <person name="Chen H.Y."/>
            <person name="Chen S.E."/>
            <person name="Zhou L.G."/>
            <person name="Ni X.B."/>
            <person name="Tian J.H."/>
            <person name="Sheng Y."/>
            <person name="Liu T."/>
            <person name="Pan Y.S."/>
            <person name="Xia L.Y."/>
            <person name="Li J."/>
            <person name="Zhao F."/>
            <person name="Cao W.C."/>
        </authorList>
    </citation>
    <scope>NUCLEOTIDE SEQUENCE</scope>
    <source>
        <strain evidence="4">Rsan-2018</strain>
    </source>
</reference>
<name>A0A9D4SYC4_RHISA</name>
<keyword evidence="2" id="KW-1133">Transmembrane helix</keyword>
<evidence type="ECO:0000259" key="3">
    <source>
        <dbReference type="PROSITE" id="PS50095"/>
    </source>
</evidence>
<dbReference type="PANTHER" id="PTHR10877">
    <property type="entry name" value="POLYCYSTIN FAMILY MEMBER"/>
    <property type="match status" value="1"/>
</dbReference>
<dbReference type="PANTHER" id="PTHR10877:SF183">
    <property type="entry name" value="AT14535P-RELATED"/>
    <property type="match status" value="1"/>
</dbReference>
<feature type="transmembrane region" description="Helical" evidence="2">
    <location>
        <begin position="336"/>
        <end position="356"/>
    </location>
</feature>
<feature type="transmembrane region" description="Helical" evidence="2">
    <location>
        <begin position="675"/>
        <end position="700"/>
    </location>
</feature>
<feature type="domain" description="PLAT" evidence="3">
    <location>
        <begin position="381"/>
        <end position="500"/>
    </location>
</feature>
<dbReference type="VEuPathDB" id="VectorBase:RSAN_050957"/>
<feature type="transmembrane region" description="Helical" evidence="2">
    <location>
        <begin position="548"/>
        <end position="565"/>
    </location>
</feature>
<dbReference type="PROSITE" id="PS50095">
    <property type="entry name" value="PLAT"/>
    <property type="match status" value="1"/>
</dbReference>
<dbReference type="SMART" id="SM00308">
    <property type="entry name" value="LH2"/>
    <property type="match status" value="1"/>
</dbReference>
<comment type="caution">
    <text evidence="1">Lacks conserved residue(s) required for the propagation of feature annotation.</text>
</comment>
<dbReference type="Gene3D" id="2.60.60.20">
    <property type="entry name" value="PLAT/LH2 domain"/>
    <property type="match status" value="1"/>
</dbReference>
<dbReference type="EMBL" id="JABSTV010001250">
    <property type="protein sequence ID" value="KAH7956795.1"/>
    <property type="molecule type" value="Genomic_DNA"/>
</dbReference>
<evidence type="ECO:0000256" key="1">
    <source>
        <dbReference type="PROSITE-ProRule" id="PRU00152"/>
    </source>
</evidence>
<dbReference type="InterPro" id="IPR036392">
    <property type="entry name" value="PLAT/LH2_dom_sf"/>
</dbReference>
<evidence type="ECO:0000313" key="5">
    <source>
        <dbReference type="Proteomes" id="UP000821837"/>
    </source>
</evidence>